<dbReference type="AlphaFoldDB" id="D6ZL70"/>
<name>D6ZL70_MOBCV</name>
<evidence type="ECO:0000313" key="2">
    <source>
        <dbReference type="Proteomes" id="UP000006742"/>
    </source>
</evidence>
<proteinExistence type="predicted"/>
<reference evidence="2" key="1">
    <citation type="submission" date="2010-03" db="EMBL/GenBank/DDBJ databases">
        <title>Complete sequence of Mobiluncus curtisii ATCC 43063.</title>
        <authorList>
            <person name="Muzny D."/>
            <person name="Qin X."/>
            <person name="Deng J."/>
            <person name="Jiang H."/>
            <person name="Liu Y."/>
            <person name="Qu J."/>
            <person name="Song X.-Z."/>
            <person name="Zhang L."/>
            <person name="Thornton R."/>
            <person name="Coyle M."/>
            <person name="Francisco L."/>
            <person name="Jackson L."/>
            <person name="Javaid M."/>
            <person name="Korchina V."/>
            <person name="Kovar C."/>
            <person name="Mata R."/>
            <person name="Mathew T."/>
            <person name="Ngo R."/>
            <person name="Nguyen L."/>
            <person name="Nguyen N."/>
            <person name="Okwuonu G."/>
            <person name="Ongeri F."/>
            <person name="Pham C."/>
            <person name="Simmons D."/>
            <person name="Wilczek-Boney K."/>
            <person name="Hale W."/>
            <person name="Jakkamsetti A."/>
            <person name="Pham P."/>
            <person name="Ruth R."/>
            <person name="San Lucas F."/>
            <person name="Warren J."/>
            <person name="Zhang J."/>
            <person name="Zhao Z."/>
            <person name="Zhou C."/>
            <person name="Zhu D."/>
            <person name="Lee S."/>
            <person name="Bess C."/>
            <person name="Blankenburg K."/>
            <person name="Forbes L."/>
            <person name="Fu Q."/>
            <person name="Gubbala S."/>
            <person name="Hirani K."/>
            <person name="Jayaseelan J.C."/>
            <person name="Lara F."/>
            <person name="Munidasa M."/>
            <person name="Palculict T."/>
            <person name="Patil S."/>
            <person name="Pu L.-L."/>
            <person name="Saada N."/>
            <person name="Tang L."/>
            <person name="Weissenberger G."/>
            <person name="Zhu Y."/>
            <person name="Hemphill L."/>
            <person name="Shang Y."/>
            <person name="Youmans B."/>
            <person name="Ayvaz T."/>
            <person name="Ross M."/>
            <person name="Santibanez J."/>
            <person name="Aqrawi P."/>
            <person name="Gross S."/>
            <person name="Joshi V."/>
            <person name="Fowler G."/>
            <person name="Nazareth L."/>
            <person name="Reid J."/>
            <person name="Worley K."/>
            <person name="Petrosino J."/>
            <person name="Highlander S."/>
            <person name="Gibbs R."/>
            <person name="Gibbs R."/>
        </authorList>
    </citation>
    <scope>NUCLEOTIDE SEQUENCE [LARGE SCALE GENOMIC DNA]</scope>
    <source>
        <strain evidence="2">ATCC 43063 / DSM 2711 / V125</strain>
    </source>
</reference>
<accession>D6ZL70</accession>
<dbReference type="Proteomes" id="UP000006742">
    <property type="component" value="Chromosome"/>
</dbReference>
<dbReference type="KEGG" id="mcu:HMPREF0573_11150"/>
<protein>
    <submittedName>
        <fullName evidence="1">Uncharacterized protein</fullName>
    </submittedName>
</protein>
<dbReference type="HOGENOM" id="CLU_879452_0_0_11"/>
<dbReference type="EMBL" id="CP001992">
    <property type="protein sequence ID" value="ADI67469.1"/>
    <property type="molecule type" value="Genomic_DNA"/>
</dbReference>
<organism evidence="1 2">
    <name type="scientific">Mobiluncus curtisii (strain ATCC 43063 / DSM 2711 / V125)</name>
    <name type="common">Falcivibrio vaginalis</name>
    <dbReference type="NCBI Taxonomy" id="548479"/>
    <lineage>
        <taxon>Bacteria</taxon>
        <taxon>Bacillati</taxon>
        <taxon>Actinomycetota</taxon>
        <taxon>Actinomycetes</taxon>
        <taxon>Actinomycetales</taxon>
        <taxon>Actinomycetaceae</taxon>
        <taxon>Mobiluncus</taxon>
    </lineage>
</organism>
<sequence length="316" mass="32891">MGTSAYRSGWSGPIHSIPGLCEVSDHPRSYRTSHRTVCVCQCGAPASAPGYVWSLRINGGNDYGDELGANCRPRSPRSGVYAGGRIIAPDRCFWNAPQCPVVPGAGIDCPETSWRASRGGGRDYGNFPDHVGRLCLRHSRGGHGGVNAGGVGDSPPLPRGVLPVRGDYRNAAGTAVPSNFLGFCPVRSGDGRYRDRRTLLVCLVRSVFAAPAGAATGCFPERAAGLCAADVGDARETASLFPTRESLNRSGVLPGDRGRFGAGCPSGTGGTPDRSVRYLRPAGTVIGTGGGAFHRVGCRMDFGRGAILCQSPRSGS</sequence>
<evidence type="ECO:0000313" key="1">
    <source>
        <dbReference type="EMBL" id="ADI67469.1"/>
    </source>
</evidence>
<gene>
    <name evidence="1" type="ordered locus">HMPREF0573_11150</name>
</gene>
<keyword evidence="2" id="KW-1185">Reference proteome</keyword>